<name>A0A3B1CEE1_9ZZZZ</name>
<dbReference type="HAMAP" id="MF_01077">
    <property type="entry name" value="RimP"/>
    <property type="match status" value="1"/>
</dbReference>
<dbReference type="CDD" id="cd01734">
    <property type="entry name" value="YlxS_C"/>
    <property type="match status" value="1"/>
</dbReference>
<dbReference type="FunFam" id="3.30.300.70:FF:000001">
    <property type="entry name" value="Ribosome maturation factor RimP"/>
    <property type="match status" value="1"/>
</dbReference>
<dbReference type="SUPFAM" id="SSF74942">
    <property type="entry name" value="YhbC-like, C-terminal domain"/>
    <property type="match status" value="1"/>
</dbReference>
<dbReference type="Gene3D" id="2.30.30.180">
    <property type="entry name" value="Ribosome maturation factor RimP, C-terminal domain"/>
    <property type="match status" value="1"/>
</dbReference>
<dbReference type="PANTHER" id="PTHR33867:SF1">
    <property type="entry name" value="RIBOSOME MATURATION FACTOR RIMP"/>
    <property type="match status" value="1"/>
</dbReference>
<reference evidence="5" key="1">
    <citation type="submission" date="2018-06" db="EMBL/GenBank/DDBJ databases">
        <authorList>
            <person name="Zhirakovskaya E."/>
        </authorList>
    </citation>
    <scope>NUCLEOTIDE SEQUENCE</scope>
</reference>
<evidence type="ECO:0000256" key="1">
    <source>
        <dbReference type="ARBA" id="ARBA00022490"/>
    </source>
</evidence>
<dbReference type="Pfam" id="PF02576">
    <property type="entry name" value="RimP_N"/>
    <property type="match status" value="1"/>
</dbReference>
<keyword evidence="2" id="KW-0690">Ribosome biogenesis</keyword>
<dbReference type="PANTHER" id="PTHR33867">
    <property type="entry name" value="RIBOSOME MATURATION FACTOR RIMP"/>
    <property type="match status" value="1"/>
</dbReference>
<evidence type="ECO:0000256" key="2">
    <source>
        <dbReference type="ARBA" id="ARBA00022517"/>
    </source>
</evidence>
<sequence>MTKTSVVESIIEISEPVVKDEGLELVDVEYKKLGKTWTLRVFIDSKQGVTVDDCQKVSRQISDIIEIDDLIASPFVLEVSSPGLDRPLKKEKDFLRFKNKAVQVKTFSPIENRKKFRGIIQDCKDNTLFLDEKGESIEISLDKISQAKPIIEF</sequence>
<dbReference type="SUPFAM" id="SSF75420">
    <property type="entry name" value="YhbC-like, N-terminal domain"/>
    <property type="match status" value="1"/>
</dbReference>
<keyword evidence="1" id="KW-0963">Cytoplasm</keyword>
<dbReference type="GO" id="GO:0006412">
    <property type="term" value="P:translation"/>
    <property type="evidence" value="ECO:0007669"/>
    <property type="project" value="TreeGrafter"/>
</dbReference>
<protein>
    <submittedName>
        <fullName evidence="5">Bacterial ribosome SSU maturation protein RimP</fullName>
    </submittedName>
</protein>
<feature type="domain" description="Ribosome maturation factor RimP C-terminal" evidence="4">
    <location>
        <begin position="88"/>
        <end position="153"/>
    </location>
</feature>
<dbReference type="InterPro" id="IPR035956">
    <property type="entry name" value="RimP_N_sf"/>
</dbReference>
<dbReference type="Gene3D" id="3.30.300.70">
    <property type="entry name" value="RimP-like superfamily, N-terminal"/>
    <property type="match status" value="1"/>
</dbReference>
<dbReference type="InterPro" id="IPR028989">
    <property type="entry name" value="RimP_N"/>
</dbReference>
<dbReference type="InterPro" id="IPR003728">
    <property type="entry name" value="Ribosome_maturation_RimP"/>
</dbReference>
<dbReference type="Pfam" id="PF17384">
    <property type="entry name" value="DUF150_C"/>
    <property type="match status" value="1"/>
</dbReference>
<feature type="domain" description="Ribosome maturation factor RimP N-terminal" evidence="3">
    <location>
        <begin position="15"/>
        <end position="85"/>
    </location>
</feature>
<gene>
    <name evidence="5" type="ORF">MNBD_NITROSPINAE05-1121</name>
</gene>
<dbReference type="InterPro" id="IPR036847">
    <property type="entry name" value="RimP_C_sf"/>
</dbReference>
<organism evidence="5">
    <name type="scientific">hydrothermal vent metagenome</name>
    <dbReference type="NCBI Taxonomy" id="652676"/>
    <lineage>
        <taxon>unclassified sequences</taxon>
        <taxon>metagenomes</taxon>
        <taxon>ecological metagenomes</taxon>
    </lineage>
</organism>
<dbReference type="EMBL" id="UOGG01000061">
    <property type="protein sequence ID" value="VAX28579.1"/>
    <property type="molecule type" value="Genomic_DNA"/>
</dbReference>
<accession>A0A3B1CEE1</accession>
<dbReference type="InterPro" id="IPR028998">
    <property type="entry name" value="RimP_C"/>
</dbReference>
<dbReference type="GO" id="GO:0000028">
    <property type="term" value="P:ribosomal small subunit assembly"/>
    <property type="evidence" value="ECO:0007669"/>
    <property type="project" value="TreeGrafter"/>
</dbReference>
<proteinExistence type="inferred from homology"/>
<evidence type="ECO:0000313" key="5">
    <source>
        <dbReference type="EMBL" id="VAX28579.1"/>
    </source>
</evidence>
<evidence type="ECO:0000259" key="3">
    <source>
        <dbReference type="Pfam" id="PF02576"/>
    </source>
</evidence>
<evidence type="ECO:0000259" key="4">
    <source>
        <dbReference type="Pfam" id="PF17384"/>
    </source>
</evidence>
<dbReference type="AlphaFoldDB" id="A0A3B1CEE1"/>
<dbReference type="GO" id="GO:0005829">
    <property type="term" value="C:cytosol"/>
    <property type="evidence" value="ECO:0007669"/>
    <property type="project" value="TreeGrafter"/>
</dbReference>